<dbReference type="PANTHER" id="PTHR34978:SF3">
    <property type="entry name" value="SLR0241 PROTEIN"/>
    <property type="match status" value="1"/>
</dbReference>
<keyword evidence="1" id="KW-0472">Membrane</keyword>
<dbReference type="SUPFAM" id="SSF82171">
    <property type="entry name" value="DPP6 N-terminal domain-like"/>
    <property type="match status" value="1"/>
</dbReference>
<evidence type="ECO:0000313" key="5">
    <source>
        <dbReference type="Proteomes" id="UP000469523"/>
    </source>
</evidence>
<accession>A0A6N7XSM8</accession>
<feature type="domain" description="Peptidase M56" evidence="2">
    <location>
        <begin position="6"/>
        <end position="325"/>
    </location>
</feature>
<protein>
    <submittedName>
        <fullName evidence="4">DUF4825 domain-containing protein</fullName>
    </submittedName>
</protein>
<keyword evidence="1" id="KW-1133">Transmembrane helix</keyword>
<evidence type="ECO:0000259" key="3">
    <source>
        <dbReference type="Pfam" id="PF16107"/>
    </source>
</evidence>
<dbReference type="PANTHER" id="PTHR34978">
    <property type="entry name" value="POSSIBLE SENSOR-TRANSDUCER PROTEIN BLAR"/>
    <property type="match status" value="1"/>
</dbReference>
<comment type="caution">
    <text evidence="4">The sequence shown here is derived from an EMBL/GenBank/DDBJ whole genome shotgun (WGS) entry which is preliminary data.</text>
</comment>
<dbReference type="InterPro" id="IPR052173">
    <property type="entry name" value="Beta-lactam_resp_regulator"/>
</dbReference>
<feature type="transmembrane region" description="Helical" evidence="1">
    <location>
        <begin position="136"/>
        <end position="157"/>
    </location>
</feature>
<dbReference type="InterPro" id="IPR008756">
    <property type="entry name" value="Peptidase_M56"/>
</dbReference>
<dbReference type="AlphaFoldDB" id="A0A6N7XSM8"/>
<dbReference type="Pfam" id="PF16107">
    <property type="entry name" value="DUF4825"/>
    <property type="match status" value="1"/>
</dbReference>
<feature type="transmembrane region" description="Helical" evidence="1">
    <location>
        <begin position="36"/>
        <end position="56"/>
    </location>
</feature>
<dbReference type="Proteomes" id="UP000469523">
    <property type="component" value="Unassembled WGS sequence"/>
</dbReference>
<sequence length="1071" mass="124287">METLNTVFNMSITGSIIFFIFLFIKPITKKHFNSSWHYKMIILTLVFFIIPVGNFIKIPIKSIPNISNLEIQDSDGEKDIIKNETIRDIGNSPNTEKQNPEYEMKGKVKNNYTNITEAENHNLQDIKFNMSFYMDIIKYIWIIGMVILLLLKIIPYIRFKFSVLKNSIEIEESSVLTVFNLCKDELNINSRIPLKVYDVISSPMLIGIFYPIVLIPKIDEDYKRLKMIFLHELGHYKRKDIIIKTFSLIVNAIHWFNPLIYILLKEMDKYCEYSIDEKVVEKMDISDRKYYGETILNLIGNSMIKKSSLTTAMGSEGNLLKSRLENMIFSFKTTRKKHIISLFTGILILISGITLACSILPNKVIKENDSFVVYIKEDGLYYSYLNSEEEIKVHEGKEFIYPLISKSGSYIAYTNKNSLYIYDIKNKTYEKTADNINHYYISYDWIDDKTIVYSTDNPGFTIYNVSTKDKKEHLDEYYYDNLRSANKDTIYGIKISKWTSEGTDYAANNGVVEISLKDYDSKIKMFPINTIIESRETTDEVIGYNPIIWDVTKDGKYVYIMEKPASGSLSTDGIGIGVYDVEKKEHTEFTDITLLPYKDNLSINPKNNDLIAIVEGSGREMILSKEVILLDINKDKTFKNIEFMDKDLVAMTPSFTLDGEKLLYSATNGQDESWDFDYNKAFEDWEVQPHHIYEYDLNTSSVKNITEGNNFDFMPISISKDNILFCRYKGEGYHSLIKLVNGKEEVLADNIVIDYELEESGFGFYGHLDTEKGIDIFINKNTDYMEEKNKDISKIDDLYKLKGTYIGDNSKVSNIINFLDFPEELIPVGIELFTKEEPYGLQINFKSSVETRSKYIATSSDHIWRSQSLILFSLIDNLDYIKYAIDGEDMNIIVSYINREVGDSLTMSTLGHKTSEVAKNKKWFKEFYKIWGEYNTKTNQPEALVGNIVIKDNTLYFNEVEIVEWEDQERVKELGLNEYDMPSGYMIIDKNKGERVFELADEVIFTFTDVNLNFVKDSEGDRLYTTTKKDEFIKHLGKLNEFPLSEQNLPFFIEVKDGKIISITEKFKYTI</sequence>
<dbReference type="CDD" id="cd07341">
    <property type="entry name" value="M56_BlaR1_MecR1_like"/>
    <property type="match status" value="1"/>
</dbReference>
<dbReference type="EMBL" id="VUNQ01000003">
    <property type="protein sequence ID" value="MSU00423.1"/>
    <property type="molecule type" value="Genomic_DNA"/>
</dbReference>
<dbReference type="InterPro" id="IPR032250">
    <property type="entry name" value="DUF4825"/>
</dbReference>
<feature type="transmembrane region" description="Helical" evidence="1">
    <location>
        <begin position="196"/>
        <end position="215"/>
    </location>
</feature>
<dbReference type="RefSeq" id="WP_154438849.1">
    <property type="nucleotide sequence ID" value="NZ_JAHLPJ010000001.1"/>
</dbReference>
<evidence type="ECO:0000313" key="4">
    <source>
        <dbReference type="EMBL" id="MSU00423.1"/>
    </source>
</evidence>
<keyword evidence="1" id="KW-0812">Transmembrane</keyword>
<dbReference type="Pfam" id="PF05569">
    <property type="entry name" value="Peptidase_M56"/>
    <property type="match status" value="1"/>
</dbReference>
<name>A0A6N7XSM8_9FIRM</name>
<evidence type="ECO:0000256" key="1">
    <source>
        <dbReference type="SAM" id="Phobius"/>
    </source>
</evidence>
<proteinExistence type="predicted"/>
<reference evidence="4 5" key="1">
    <citation type="submission" date="2019-09" db="EMBL/GenBank/DDBJ databases">
        <title>In-depth cultivation of the pig gut microbiome towards novel bacterial diversity and tailored functional studies.</title>
        <authorList>
            <person name="Wylensek D."/>
            <person name="Hitch T.C.A."/>
            <person name="Clavel T."/>
        </authorList>
    </citation>
    <scope>NUCLEOTIDE SEQUENCE [LARGE SCALE GENOMIC DNA]</scope>
    <source>
        <strain evidence="4 5">WCA3-693-APC-4?</strain>
    </source>
</reference>
<keyword evidence="5" id="KW-1185">Reference proteome</keyword>
<feature type="transmembrane region" description="Helical" evidence="1">
    <location>
        <begin position="6"/>
        <end position="24"/>
    </location>
</feature>
<gene>
    <name evidence="4" type="ORF">FYJ83_02950</name>
</gene>
<organism evidence="4 5">
    <name type="scientific">Tissierella pigra</name>
    <dbReference type="NCBI Taxonomy" id="2607614"/>
    <lineage>
        <taxon>Bacteria</taxon>
        <taxon>Bacillati</taxon>
        <taxon>Bacillota</taxon>
        <taxon>Tissierellia</taxon>
        <taxon>Tissierellales</taxon>
        <taxon>Tissierellaceae</taxon>
        <taxon>Tissierella</taxon>
    </lineage>
</organism>
<feature type="transmembrane region" description="Helical" evidence="1">
    <location>
        <begin position="339"/>
        <end position="361"/>
    </location>
</feature>
<feature type="domain" description="DUF4825" evidence="3">
    <location>
        <begin position="798"/>
        <end position="889"/>
    </location>
</feature>
<evidence type="ECO:0000259" key="2">
    <source>
        <dbReference type="Pfam" id="PF05569"/>
    </source>
</evidence>